<keyword evidence="3" id="KW-1185">Reference proteome</keyword>
<dbReference type="AlphaFoldDB" id="A0A6D2KDH3"/>
<feature type="domain" description="F-box associated beta-propeller type 1" evidence="1">
    <location>
        <begin position="2"/>
        <end position="107"/>
    </location>
</feature>
<dbReference type="InterPro" id="IPR015915">
    <property type="entry name" value="Kelch-typ_b-propeller"/>
</dbReference>
<accession>A0A6D2KDH3</accession>
<evidence type="ECO:0000313" key="3">
    <source>
        <dbReference type="Proteomes" id="UP000467841"/>
    </source>
</evidence>
<organism evidence="2 3">
    <name type="scientific">Microthlaspi erraticum</name>
    <dbReference type="NCBI Taxonomy" id="1685480"/>
    <lineage>
        <taxon>Eukaryota</taxon>
        <taxon>Viridiplantae</taxon>
        <taxon>Streptophyta</taxon>
        <taxon>Embryophyta</taxon>
        <taxon>Tracheophyta</taxon>
        <taxon>Spermatophyta</taxon>
        <taxon>Magnoliopsida</taxon>
        <taxon>eudicotyledons</taxon>
        <taxon>Gunneridae</taxon>
        <taxon>Pentapetalae</taxon>
        <taxon>rosids</taxon>
        <taxon>malvids</taxon>
        <taxon>Brassicales</taxon>
        <taxon>Brassicaceae</taxon>
        <taxon>Coluteocarpeae</taxon>
        <taxon>Microthlaspi</taxon>
    </lineage>
</organism>
<dbReference type="EMBL" id="CACVBM020001329">
    <property type="protein sequence ID" value="CAA7045837.1"/>
    <property type="molecule type" value="Genomic_DNA"/>
</dbReference>
<protein>
    <recommendedName>
        <fullName evidence="1">F-box associated beta-propeller type 1 domain-containing protein</fullName>
    </recommendedName>
</protein>
<dbReference type="InterPro" id="IPR006527">
    <property type="entry name" value="F-box-assoc_dom_typ1"/>
</dbReference>
<evidence type="ECO:0000313" key="2">
    <source>
        <dbReference type="EMBL" id="CAA7045837.1"/>
    </source>
</evidence>
<reference evidence="2" key="1">
    <citation type="submission" date="2020-01" db="EMBL/GenBank/DDBJ databases">
        <authorList>
            <person name="Mishra B."/>
        </authorList>
    </citation>
    <scope>NUCLEOTIDE SEQUENCE [LARGE SCALE GENOMIC DNA]</scope>
</reference>
<dbReference type="SUPFAM" id="SSF117281">
    <property type="entry name" value="Kelch motif"/>
    <property type="match status" value="1"/>
</dbReference>
<name>A0A6D2KDH3_9BRAS</name>
<evidence type="ECO:0000259" key="1">
    <source>
        <dbReference type="Pfam" id="PF07734"/>
    </source>
</evidence>
<dbReference type="Pfam" id="PF07734">
    <property type="entry name" value="FBA_1"/>
    <property type="match status" value="1"/>
</dbReference>
<dbReference type="Proteomes" id="UP000467841">
    <property type="component" value="Unassembled WGS sequence"/>
</dbReference>
<comment type="caution">
    <text evidence="2">The sequence shown here is derived from an EMBL/GenBank/DDBJ whole genome shotgun (WGS) entry which is preliminary data.</text>
</comment>
<gene>
    <name evidence="2" type="ORF">MERR_LOCUS33072</name>
</gene>
<sequence length="188" mass="21537">MCKVFALGSNTWKVVNPPHCRLQYFNTSLMHLDGIMYCLITTHDEICNAKVLAFDLHTEKFQTFSITLDIGERGNCELSMCVLNHRQCVSKSFADNNDTCFKIWCLDISKTSEEIMYSIDFSCLPPDGIVCLILPVANINNCVVISSYHFQLGALVRLYGSKSNIFYYWPASHRQFIPYFESLVSPYQ</sequence>
<proteinExistence type="predicted"/>